<accession>A0A9N7VTK2</accession>
<evidence type="ECO:0000313" key="3">
    <source>
        <dbReference type="Proteomes" id="UP001153269"/>
    </source>
</evidence>
<organism evidence="2 3">
    <name type="scientific">Pleuronectes platessa</name>
    <name type="common">European plaice</name>
    <dbReference type="NCBI Taxonomy" id="8262"/>
    <lineage>
        <taxon>Eukaryota</taxon>
        <taxon>Metazoa</taxon>
        <taxon>Chordata</taxon>
        <taxon>Craniata</taxon>
        <taxon>Vertebrata</taxon>
        <taxon>Euteleostomi</taxon>
        <taxon>Actinopterygii</taxon>
        <taxon>Neopterygii</taxon>
        <taxon>Teleostei</taxon>
        <taxon>Neoteleostei</taxon>
        <taxon>Acanthomorphata</taxon>
        <taxon>Carangaria</taxon>
        <taxon>Pleuronectiformes</taxon>
        <taxon>Pleuronectoidei</taxon>
        <taxon>Pleuronectidae</taxon>
        <taxon>Pleuronectes</taxon>
    </lineage>
</organism>
<reference evidence="2" key="1">
    <citation type="submission" date="2020-03" db="EMBL/GenBank/DDBJ databases">
        <authorList>
            <person name="Weist P."/>
        </authorList>
    </citation>
    <scope>NUCLEOTIDE SEQUENCE</scope>
</reference>
<dbReference type="Proteomes" id="UP001153269">
    <property type="component" value="Unassembled WGS sequence"/>
</dbReference>
<feature type="region of interest" description="Disordered" evidence="1">
    <location>
        <begin position="77"/>
        <end position="101"/>
    </location>
</feature>
<dbReference type="EMBL" id="CADEAL010004234">
    <property type="protein sequence ID" value="CAB1454973.1"/>
    <property type="molecule type" value="Genomic_DNA"/>
</dbReference>
<gene>
    <name evidence="2" type="ORF">PLEPLA_LOCUS42743</name>
</gene>
<feature type="non-terminal residue" evidence="2">
    <location>
        <position position="109"/>
    </location>
</feature>
<evidence type="ECO:0000256" key="1">
    <source>
        <dbReference type="SAM" id="MobiDB-lite"/>
    </source>
</evidence>
<evidence type="ECO:0000313" key="2">
    <source>
        <dbReference type="EMBL" id="CAB1454973.1"/>
    </source>
</evidence>
<sequence length="109" mass="12646">SNIQPETPERSLFVREPALLHPVRNCYSDDRVQRPQSVETLNAAVYTQGEERKREEKKMTNKDGEQTGRLIINLHLRGQNLNPPTPTRPPQPPQPCLRSLLPRLRIRVY</sequence>
<protein>
    <submittedName>
        <fullName evidence="2">Uncharacterized protein</fullName>
    </submittedName>
</protein>
<keyword evidence="3" id="KW-1185">Reference proteome</keyword>
<proteinExistence type="predicted"/>
<comment type="caution">
    <text evidence="2">The sequence shown here is derived from an EMBL/GenBank/DDBJ whole genome shotgun (WGS) entry which is preliminary data.</text>
</comment>
<feature type="compositionally biased region" description="Pro residues" evidence="1">
    <location>
        <begin position="83"/>
        <end position="95"/>
    </location>
</feature>
<dbReference type="AlphaFoldDB" id="A0A9N7VTK2"/>
<name>A0A9N7VTK2_PLEPL</name>